<dbReference type="GO" id="GO:0000981">
    <property type="term" value="F:DNA-binding transcription factor activity, RNA polymerase II-specific"/>
    <property type="evidence" value="ECO:0007669"/>
    <property type="project" value="InterPro"/>
</dbReference>
<dbReference type="PANTHER" id="PTHR40626:SF11">
    <property type="entry name" value="ZINC FINGER PROTEIN YPR022C"/>
    <property type="match status" value="1"/>
</dbReference>
<comment type="subcellular location">
    <subcellularLocation>
        <location evidence="1">Nucleus</location>
    </subcellularLocation>
</comment>
<dbReference type="GO" id="GO:0008270">
    <property type="term" value="F:zinc ion binding"/>
    <property type="evidence" value="ECO:0007669"/>
    <property type="project" value="UniProtKB-KW"/>
</dbReference>
<keyword evidence="9" id="KW-1185">Reference proteome</keyword>
<name>A0AAD6I0M8_PENCN</name>
<proteinExistence type="predicted"/>
<comment type="caution">
    <text evidence="8">The sequence shown here is derived from an EMBL/GenBank/DDBJ whole genome shotgun (WGS) entry which is preliminary data.</text>
</comment>
<sequence>MERPVVQTPTQSDQFHAPSVSFEGISDDGLFENTPSMIHEPNGIQPFSEGGTELDNIWDFDLDMNFFPSLFDLDSAAERPDSLWPAPREPEQVAAKTLVPPTPLTPAAVAEIYNCSLSPTLEGEAIEPRQYQPSSINIDAQLSFPNMEHISTDEVDQENLAHVPEVSNIVVGQMAQLALTIETTSTFPRFVDSRLPPAPIINAWVQLYFEHFHPIFPFLHKPSFGTSDTHWLLIFAVGAIGAQFSELPQSQACSRAMNEMVRRSTLYLCENHNQNGRELWLTQVILLNQLGLRYSGERRALEIAELLQALPVTLARRKRLFANYLPRQRVFHLDLPLDQKWQLWTLDEGRRRTGFAIWLMDSAFETDFDLCRVMGTHEMQISLPQEEKPWAASSAQAWAGYPARKGGVRRKLGCNME</sequence>
<dbReference type="GO" id="GO:0006351">
    <property type="term" value="P:DNA-templated transcription"/>
    <property type="evidence" value="ECO:0007669"/>
    <property type="project" value="InterPro"/>
</dbReference>
<keyword evidence="3" id="KW-0677">Repeat</keyword>
<dbReference type="AlphaFoldDB" id="A0AAD6I0M8"/>
<dbReference type="GO" id="GO:0000785">
    <property type="term" value="C:chromatin"/>
    <property type="evidence" value="ECO:0007669"/>
    <property type="project" value="TreeGrafter"/>
</dbReference>
<reference evidence="8" key="2">
    <citation type="submission" date="2023-01" db="EMBL/GenBank/DDBJ databases">
        <authorList>
            <person name="Petersen C."/>
        </authorList>
    </citation>
    <scope>NUCLEOTIDE SEQUENCE</scope>
    <source>
        <strain evidence="8">IBT 15450</strain>
    </source>
</reference>
<evidence type="ECO:0000256" key="5">
    <source>
        <dbReference type="ARBA" id="ARBA00022833"/>
    </source>
</evidence>
<evidence type="ECO:0000256" key="6">
    <source>
        <dbReference type="ARBA" id="ARBA00023242"/>
    </source>
</evidence>
<evidence type="ECO:0000313" key="8">
    <source>
        <dbReference type="EMBL" id="KAJ6023570.1"/>
    </source>
</evidence>
<keyword evidence="2" id="KW-0479">Metal-binding</keyword>
<gene>
    <name evidence="8" type="ORF">N7460_013965</name>
</gene>
<reference evidence="8" key="1">
    <citation type="journal article" date="2023" name="IMA Fungus">
        <title>Comparative genomic study of the Penicillium genus elucidates a diverse pangenome and 15 lateral gene transfer events.</title>
        <authorList>
            <person name="Petersen C."/>
            <person name="Sorensen T."/>
            <person name="Nielsen M.R."/>
            <person name="Sondergaard T.E."/>
            <person name="Sorensen J.L."/>
            <person name="Fitzpatrick D.A."/>
            <person name="Frisvad J.C."/>
            <person name="Nielsen K.L."/>
        </authorList>
    </citation>
    <scope>NUCLEOTIDE SEQUENCE</scope>
    <source>
        <strain evidence="8">IBT 15450</strain>
    </source>
</reference>
<dbReference type="InterPro" id="IPR051059">
    <property type="entry name" value="VerF-like"/>
</dbReference>
<keyword evidence="4" id="KW-0863">Zinc-finger</keyword>
<dbReference type="Proteomes" id="UP001219568">
    <property type="component" value="Unassembled WGS sequence"/>
</dbReference>
<dbReference type="InterPro" id="IPR007219">
    <property type="entry name" value="XnlR_reg_dom"/>
</dbReference>
<dbReference type="EMBL" id="JAQJZL010000016">
    <property type="protein sequence ID" value="KAJ6023570.1"/>
    <property type="molecule type" value="Genomic_DNA"/>
</dbReference>
<accession>A0AAD6I0M8</accession>
<evidence type="ECO:0000256" key="2">
    <source>
        <dbReference type="ARBA" id="ARBA00022723"/>
    </source>
</evidence>
<dbReference type="Pfam" id="PF04082">
    <property type="entry name" value="Fungal_trans"/>
    <property type="match status" value="1"/>
</dbReference>
<dbReference type="CDD" id="cd12148">
    <property type="entry name" value="fungal_TF_MHR"/>
    <property type="match status" value="1"/>
</dbReference>
<dbReference type="GO" id="GO:0005634">
    <property type="term" value="C:nucleus"/>
    <property type="evidence" value="ECO:0007669"/>
    <property type="project" value="UniProtKB-SubCell"/>
</dbReference>
<protein>
    <recommendedName>
        <fullName evidence="7">Xylanolytic transcriptional activator regulatory domain-containing protein</fullName>
    </recommendedName>
</protein>
<keyword evidence="6" id="KW-0539">Nucleus</keyword>
<dbReference type="PANTHER" id="PTHR40626">
    <property type="entry name" value="MIP31509P"/>
    <property type="match status" value="1"/>
</dbReference>
<evidence type="ECO:0000256" key="1">
    <source>
        <dbReference type="ARBA" id="ARBA00004123"/>
    </source>
</evidence>
<keyword evidence="5" id="KW-0862">Zinc</keyword>
<organism evidence="8 9">
    <name type="scientific">Penicillium canescens</name>
    <dbReference type="NCBI Taxonomy" id="5083"/>
    <lineage>
        <taxon>Eukaryota</taxon>
        <taxon>Fungi</taxon>
        <taxon>Dikarya</taxon>
        <taxon>Ascomycota</taxon>
        <taxon>Pezizomycotina</taxon>
        <taxon>Eurotiomycetes</taxon>
        <taxon>Eurotiomycetidae</taxon>
        <taxon>Eurotiales</taxon>
        <taxon>Aspergillaceae</taxon>
        <taxon>Penicillium</taxon>
    </lineage>
</organism>
<dbReference type="GO" id="GO:0000978">
    <property type="term" value="F:RNA polymerase II cis-regulatory region sequence-specific DNA binding"/>
    <property type="evidence" value="ECO:0007669"/>
    <property type="project" value="InterPro"/>
</dbReference>
<evidence type="ECO:0000256" key="4">
    <source>
        <dbReference type="ARBA" id="ARBA00022771"/>
    </source>
</evidence>
<evidence type="ECO:0000256" key="3">
    <source>
        <dbReference type="ARBA" id="ARBA00022737"/>
    </source>
</evidence>
<feature type="domain" description="Xylanolytic transcriptional activator regulatory" evidence="7">
    <location>
        <begin position="206"/>
        <end position="398"/>
    </location>
</feature>
<evidence type="ECO:0000259" key="7">
    <source>
        <dbReference type="Pfam" id="PF04082"/>
    </source>
</evidence>
<evidence type="ECO:0000313" key="9">
    <source>
        <dbReference type="Proteomes" id="UP001219568"/>
    </source>
</evidence>